<protein>
    <submittedName>
        <fullName evidence="1">Uncharacterized protein</fullName>
    </submittedName>
</protein>
<reference evidence="1" key="1">
    <citation type="submission" date="2018-02" db="EMBL/GenBank/DDBJ databases">
        <title>Rhizophora mucronata_Transcriptome.</title>
        <authorList>
            <person name="Meera S.P."/>
            <person name="Sreeshan A."/>
            <person name="Augustine A."/>
        </authorList>
    </citation>
    <scope>NUCLEOTIDE SEQUENCE</scope>
    <source>
        <tissue evidence="1">Leaf</tissue>
    </source>
</reference>
<dbReference type="EMBL" id="GGEC01060648">
    <property type="protein sequence ID" value="MBX41132.1"/>
    <property type="molecule type" value="Transcribed_RNA"/>
</dbReference>
<dbReference type="AlphaFoldDB" id="A0A2P2NF87"/>
<sequence>MRALKRCIFVCLFFSIQFCRSI</sequence>
<evidence type="ECO:0000313" key="1">
    <source>
        <dbReference type="EMBL" id="MBX41132.1"/>
    </source>
</evidence>
<proteinExistence type="predicted"/>
<organism evidence="1">
    <name type="scientific">Rhizophora mucronata</name>
    <name type="common">Asiatic mangrove</name>
    <dbReference type="NCBI Taxonomy" id="61149"/>
    <lineage>
        <taxon>Eukaryota</taxon>
        <taxon>Viridiplantae</taxon>
        <taxon>Streptophyta</taxon>
        <taxon>Embryophyta</taxon>
        <taxon>Tracheophyta</taxon>
        <taxon>Spermatophyta</taxon>
        <taxon>Magnoliopsida</taxon>
        <taxon>eudicotyledons</taxon>
        <taxon>Gunneridae</taxon>
        <taxon>Pentapetalae</taxon>
        <taxon>rosids</taxon>
        <taxon>fabids</taxon>
        <taxon>Malpighiales</taxon>
        <taxon>Rhizophoraceae</taxon>
        <taxon>Rhizophora</taxon>
    </lineage>
</organism>
<accession>A0A2P2NF87</accession>
<name>A0A2P2NF87_RHIMU</name>